<dbReference type="EC" id="1.5.1.38" evidence="7"/>
<dbReference type="InterPro" id="IPR019912">
    <property type="entry name" value="FMN_Rdtase_MsuE-like"/>
</dbReference>
<keyword evidence="3" id="KW-0288">FMN</keyword>
<evidence type="ECO:0000256" key="3">
    <source>
        <dbReference type="ARBA" id="ARBA00022643"/>
    </source>
</evidence>
<dbReference type="InterPro" id="IPR005025">
    <property type="entry name" value="FMN_Rdtase-like_dom"/>
</dbReference>
<dbReference type="RefSeq" id="WP_354556327.1">
    <property type="nucleotide sequence ID" value="NZ_JBEPMB010000002.1"/>
</dbReference>
<dbReference type="Gene3D" id="3.40.50.360">
    <property type="match status" value="1"/>
</dbReference>
<dbReference type="Proteomes" id="UP001549047">
    <property type="component" value="Unassembled WGS sequence"/>
</dbReference>
<reference evidence="7 8" key="1">
    <citation type="submission" date="2024-06" db="EMBL/GenBank/DDBJ databases">
        <title>Genomic Encyclopedia of Type Strains, Phase IV (KMG-IV): sequencing the most valuable type-strain genomes for metagenomic binning, comparative biology and taxonomic classification.</title>
        <authorList>
            <person name="Goeker M."/>
        </authorList>
    </citation>
    <scope>NUCLEOTIDE SEQUENCE [LARGE SCALE GENOMIC DNA]</scope>
    <source>
        <strain evidence="7 8">DSM 29780</strain>
    </source>
</reference>
<sequence>MSAHPSKPGIVGLSGSFSSPSKTRGLAEEAVRRAADRFDHASEVYDLGQFGPELGLARSFNDLGEEARRIVDRIVQAKAVVIASPVYKGSYPGLFKHLFDLIDPTWLAGKPILLAATGGGEKHALIIEHQLRPLFAFFEAQTLATGVYVSERDFIEGRLANKAVLERLDRAVEQLAPYLPQYRQQERSLAPVSHLRLHQEAVAAGF</sequence>
<evidence type="ECO:0000256" key="4">
    <source>
        <dbReference type="ARBA" id="ARBA00023002"/>
    </source>
</evidence>
<dbReference type="PANTHER" id="PTHR43408:SF2">
    <property type="entry name" value="FMN REDUCTASE (NADPH)"/>
    <property type="match status" value="1"/>
</dbReference>
<evidence type="ECO:0000259" key="6">
    <source>
        <dbReference type="Pfam" id="PF03358"/>
    </source>
</evidence>
<dbReference type="InterPro" id="IPR029039">
    <property type="entry name" value="Flavoprotein-like_sf"/>
</dbReference>
<keyword evidence="4 7" id="KW-0560">Oxidoreductase</keyword>
<dbReference type="NCBIfam" id="TIGR03566">
    <property type="entry name" value="FMN_reduc_MsuE"/>
    <property type="match status" value="1"/>
</dbReference>
<dbReference type="PANTHER" id="PTHR43408">
    <property type="entry name" value="FMN REDUCTASE (NADPH)"/>
    <property type="match status" value="1"/>
</dbReference>
<keyword evidence="8" id="KW-1185">Reference proteome</keyword>
<dbReference type="Pfam" id="PF03358">
    <property type="entry name" value="FMN_red"/>
    <property type="match status" value="1"/>
</dbReference>
<evidence type="ECO:0000256" key="1">
    <source>
        <dbReference type="ARBA" id="ARBA00005990"/>
    </source>
</evidence>
<protein>
    <submittedName>
        <fullName evidence="7">FMN reductase</fullName>
        <ecNumber evidence="7">1.5.1.38</ecNumber>
    </submittedName>
</protein>
<gene>
    <name evidence="7" type="ORF">ABID16_002155</name>
</gene>
<evidence type="ECO:0000313" key="8">
    <source>
        <dbReference type="Proteomes" id="UP001549047"/>
    </source>
</evidence>
<organism evidence="7 8">
    <name type="scientific">Rhizobium aquaticum</name>
    <dbReference type="NCBI Taxonomy" id="1549636"/>
    <lineage>
        <taxon>Bacteria</taxon>
        <taxon>Pseudomonadati</taxon>
        <taxon>Pseudomonadota</taxon>
        <taxon>Alphaproteobacteria</taxon>
        <taxon>Hyphomicrobiales</taxon>
        <taxon>Rhizobiaceae</taxon>
        <taxon>Rhizobium/Agrobacterium group</taxon>
        <taxon>Rhizobium</taxon>
    </lineage>
</organism>
<feature type="region of interest" description="Disordered" evidence="5">
    <location>
        <begin position="1"/>
        <end position="22"/>
    </location>
</feature>
<evidence type="ECO:0000313" key="7">
    <source>
        <dbReference type="EMBL" id="MET3613826.1"/>
    </source>
</evidence>
<dbReference type="EMBL" id="JBEPMB010000002">
    <property type="protein sequence ID" value="MET3613826.1"/>
    <property type="molecule type" value="Genomic_DNA"/>
</dbReference>
<name>A0ABV2J0F0_9HYPH</name>
<evidence type="ECO:0000256" key="2">
    <source>
        <dbReference type="ARBA" id="ARBA00022630"/>
    </source>
</evidence>
<comment type="similarity">
    <text evidence="1">Belongs to the SsuE family.</text>
</comment>
<proteinExistence type="inferred from homology"/>
<feature type="domain" description="NADPH-dependent FMN reductase-like" evidence="6">
    <location>
        <begin position="10"/>
        <end position="150"/>
    </location>
</feature>
<evidence type="ECO:0000256" key="5">
    <source>
        <dbReference type="SAM" id="MobiDB-lite"/>
    </source>
</evidence>
<keyword evidence="2" id="KW-0285">Flavoprotein</keyword>
<dbReference type="SUPFAM" id="SSF52218">
    <property type="entry name" value="Flavoproteins"/>
    <property type="match status" value="1"/>
</dbReference>
<comment type="caution">
    <text evidence="7">The sequence shown here is derived from an EMBL/GenBank/DDBJ whole genome shotgun (WGS) entry which is preliminary data.</text>
</comment>
<dbReference type="GO" id="GO:0052873">
    <property type="term" value="F:FMN reductase (NADPH) activity"/>
    <property type="evidence" value="ECO:0007669"/>
    <property type="project" value="UniProtKB-EC"/>
</dbReference>
<dbReference type="InterPro" id="IPR051814">
    <property type="entry name" value="NAD(P)H-dep_FMN_reductase"/>
</dbReference>
<accession>A0ABV2J0F0</accession>